<evidence type="ECO:0000313" key="2">
    <source>
        <dbReference type="Proteomes" id="UP000095282"/>
    </source>
</evidence>
<organism evidence="2 3">
    <name type="scientific">Caenorhabditis tropicalis</name>
    <dbReference type="NCBI Taxonomy" id="1561998"/>
    <lineage>
        <taxon>Eukaryota</taxon>
        <taxon>Metazoa</taxon>
        <taxon>Ecdysozoa</taxon>
        <taxon>Nematoda</taxon>
        <taxon>Chromadorea</taxon>
        <taxon>Rhabditida</taxon>
        <taxon>Rhabditina</taxon>
        <taxon>Rhabditomorpha</taxon>
        <taxon>Rhabditoidea</taxon>
        <taxon>Rhabditidae</taxon>
        <taxon>Peloderinae</taxon>
        <taxon>Caenorhabditis</taxon>
    </lineage>
</organism>
<name>A0A1I7TRG6_9PELO</name>
<feature type="transmembrane region" description="Helical" evidence="1">
    <location>
        <begin position="15"/>
        <end position="38"/>
    </location>
</feature>
<proteinExistence type="predicted"/>
<dbReference type="AlphaFoldDB" id="A0A1I7TRG6"/>
<dbReference type="WBParaSite" id="Csp11.Scaffold629.g11033.t1">
    <property type="protein sequence ID" value="Csp11.Scaffold629.g11033.t1"/>
    <property type="gene ID" value="Csp11.Scaffold629.g11033"/>
</dbReference>
<dbReference type="InterPro" id="IPR019422">
    <property type="entry name" value="7TM_GPCR_serpentine_rcpt_Srh"/>
</dbReference>
<accession>A0A1I7TRG6</accession>
<evidence type="ECO:0000313" key="3">
    <source>
        <dbReference type="WBParaSite" id="Csp11.Scaffold629.g11033.t1"/>
    </source>
</evidence>
<reference evidence="3" key="1">
    <citation type="submission" date="2016-11" db="UniProtKB">
        <authorList>
            <consortium name="WormBaseParasite"/>
        </authorList>
    </citation>
    <scope>IDENTIFICATION</scope>
</reference>
<dbReference type="eggNOG" id="ENOG502TKF9">
    <property type="taxonomic scope" value="Eukaryota"/>
</dbReference>
<protein>
    <submittedName>
        <fullName evidence="3">G protein-coupled receptor</fullName>
    </submittedName>
</protein>
<keyword evidence="1" id="KW-0812">Transmembrane</keyword>
<dbReference type="Proteomes" id="UP000095282">
    <property type="component" value="Unplaced"/>
</dbReference>
<keyword evidence="1" id="KW-1133">Transmembrane helix</keyword>
<evidence type="ECO:0000256" key="1">
    <source>
        <dbReference type="SAM" id="Phobius"/>
    </source>
</evidence>
<keyword evidence="1" id="KW-0472">Membrane</keyword>
<keyword evidence="2" id="KW-1185">Reference proteome</keyword>
<dbReference type="Pfam" id="PF10318">
    <property type="entry name" value="7TM_GPCR_Srh"/>
    <property type="match status" value="1"/>
</dbReference>
<sequence length="72" mass="8394">MFIIYAMFFAMSSDIFAHVLLITFAYHGFISTCAMILFTKPLRDKLFFCSRWNRTEQQILPPSDMFTSQAAI</sequence>